<keyword evidence="1" id="KW-0472">Membrane</keyword>
<dbReference type="Proteomes" id="UP001235712">
    <property type="component" value="Unassembled WGS sequence"/>
</dbReference>
<keyword evidence="4" id="KW-1185">Reference proteome</keyword>
<name>A0ABT9P4J4_9ACTN</name>
<dbReference type="InterPro" id="IPR005182">
    <property type="entry name" value="YdbS-like_PH"/>
</dbReference>
<accession>A0ABT9P4J4</accession>
<feature type="domain" description="YdbS-like PH" evidence="2">
    <location>
        <begin position="89"/>
        <end position="150"/>
    </location>
</feature>
<dbReference type="EMBL" id="JAUSQZ010000001">
    <property type="protein sequence ID" value="MDP9827614.1"/>
    <property type="molecule type" value="Genomic_DNA"/>
</dbReference>
<dbReference type="Pfam" id="PF03703">
    <property type="entry name" value="bPH_2"/>
    <property type="match status" value="1"/>
</dbReference>
<evidence type="ECO:0000313" key="3">
    <source>
        <dbReference type="EMBL" id="MDP9827614.1"/>
    </source>
</evidence>
<evidence type="ECO:0000313" key="4">
    <source>
        <dbReference type="Proteomes" id="UP001235712"/>
    </source>
</evidence>
<gene>
    <name evidence="3" type="ORF">J2S57_003363</name>
</gene>
<organism evidence="3 4">
    <name type="scientific">Kineosporia succinea</name>
    <dbReference type="NCBI Taxonomy" id="84632"/>
    <lineage>
        <taxon>Bacteria</taxon>
        <taxon>Bacillati</taxon>
        <taxon>Actinomycetota</taxon>
        <taxon>Actinomycetes</taxon>
        <taxon>Kineosporiales</taxon>
        <taxon>Kineosporiaceae</taxon>
        <taxon>Kineosporia</taxon>
    </lineage>
</organism>
<dbReference type="PANTHER" id="PTHR37938:SF1">
    <property type="entry name" value="BLL0215 PROTEIN"/>
    <property type="match status" value="1"/>
</dbReference>
<comment type="caution">
    <text evidence="3">The sequence shown here is derived from an EMBL/GenBank/DDBJ whole genome shotgun (WGS) entry which is preliminary data.</text>
</comment>
<proteinExistence type="predicted"/>
<keyword evidence="1" id="KW-1133">Transmembrane helix</keyword>
<feature type="transmembrane region" description="Helical" evidence="1">
    <location>
        <begin position="34"/>
        <end position="55"/>
    </location>
</feature>
<sequence>MVGHSERFGPGVPKELDRYLIPSEQIVFMLRRHWVVLAEPTATAVFGLLILAWVSNAASGLFVQILTVVWLLLLSRLILKAWEWYEELFLATDRRLMLVHGIITRQVDIMPMSKVTDMRYDRTVTGQILGYGKFVMESAGQDQALSTINYIPDSDLHYQQISQIIFAPSERKVTTKATAPGSRVPITEPEQAWWRRKA</sequence>
<dbReference type="PANTHER" id="PTHR37938">
    <property type="entry name" value="BLL0215 PROTEIN"/>
    <property type="match status" value="1"/>
</dbReference>
<keyword evidence="1" id="KW-0812">Transmembrane</keyword>
<feature type="transmembrane region" description="Helical" evidence="1">
    <location>
        <begin position="61"/>
        <end position="79"/>
    </location>
</feature>
<evidence type="ECO:0000256" key="1">
    <source>
        <dbReference type="SAM" id="Phobius"/>
    </source>
</evidence>
<reference evidence="3 4" key="1">
    <citation type="submission" date="2023-07" db="EMBL/GenBank/DDBJ databases">
        <title>Sequencing the genomes of 1000 actinobacteria strains.</title>
        <authorList>
            <person name="Klenk H.-P."/>
        </authorList>
    </citation>
    <scope>NUCLEOTIDE SEQUENCE [LARGE SCALE GENOMIC DNA]</scope>
    <source>
        <strain evidence="3 4">DSM 44388</strain>
    </source>
</reference>
<evidence type="ECO:0000259" key="2">
    <source>
        <dbReference type="Pfam" id="PF03703"/>
    </source>
</evidence>
<dbReference type="RefSeq" id="WP_307243904.1">
    <property type="nucleotide sequence ID" value="NZ_JAUSQZ010000001.1"/>
</dbReference>
<protein>
    <submittedName>
        <fullName evidence="3">Membrane protein YdbS with pleckstrin-like domain</fullName>
    </submittedName>
</protein>